<organism evidence="3 4">
    <name type="scientific">Microbacterium saperdae</name>
    <dbReference type="NCBI Taxonomy" id="69368"/>
    <lineage>
        <taxon>Bacteria</taxon>
        <taxon>Bacillati</taxon>
        <taxon>Actinomycetota</taxon>
        <taxon>Actinomycetes</taxon>
        <taxon>Micrococcales</taxon>
        <taxon>Microbacteriaceae</taxon>
        <taxon>Microbacterium</taxon>
    </lineage>
</organism>
<dbReference type="InterPro" id="IPR050490">
    <property type="entry name" value="Bact_solute-bd_prot1"/>
</dbReference>
<dbReference type="PROSITE" id="PS51257">
    <property type="entry name" value="PROKAR_LIPOPROTEIN"/>
    <property type="match status" value="1"/>
</dbReference>
<protein>
    <submittedName>
        <fullName evidence="3">Carbohydrate ABC transporter substrate-binding protein (CUT1 family)</fullName>
    </submittedName>
</protein>
<dbReference type="OrthoDB" id="8663148at2"/>
<dbReference type="RefSeq" id="WP_141873383.1">
    <property type="nucleotide sequence ID" value="NZ_VFOX01000002.1"/>
</dbReference>
<dbReference type="PANTHER" id="PTHR43649">
    <property type="entry name" value="ARABINOSE-BINDING PROTEIN-RELATED"/>
    <property type="match status" value="1"/>
</dbReference>
<comment type="similarity">
    <text evidence="1">Belongs to the bacterial solute-binding protein 1 family.</text>
</comment>
<dbReference type="AlphaFoldDB" id="A0A543B9U1"/>
<evidence type="ECO:0000313" key="3">
    <source>
        <dbReference type="EMBL" id="TQL81601.1"/>
    </source>
</evidence>
<dbReference type="Gene3D" id="3.40.190.10">
    <property type="entry name" value="Periplasmic binding protein-like II"/>
    <property type="match status" value="2"/>
</dbReference>
<evidence type="ECO:0000313" key="4">
    <source>
        <dbReference type="Proteomes" id="UP000317209"/>
    </source>
</evidence>
<dbReference type="PANTHER" id="PTHR43649:SF29">
    <property type="entry name" value="OSMOPROTECTIVE COMPOUNDS-BINDING PROTEIN GGTB"/>
    <property type="match status" value="1"/>
</dbReference>
<keyword evidence="4" id="KW-1185">Reference proteome</keyword>
<name>A0A543B9U1_9MICO</name>
<dbReference type="SUPFAM" id="SSF53850">
    <property type="entry name" value="Periplasmic binding protein-like II"/>
    <property type="match status" value="1"/>
</dbReference>
<evidence type="ECO:0000256" key="2">
    <source>
        <dbReference type="ARBA" id="ARBA00022448"/>
    </source>
</evidence>
<keyword evidence="2" id="KW-0813">Transport</keyword>
<dbReference type="EMBL" id="VFOX01000002">
    <property type="protein sequence ID" value="TQL81601.1"/>
    <property type="molecule type" value="Genomic_DNA"/>
</dbReference>
<dbReference type="Proteomes" id="UP000317209">
    <property type="component" value="Unassembled WGS sequence"/>
</dbReference>
<reference evidence="3 4" key="1">
    <citation type="submission" date="2019-06" db="EMBL/GenBank/DDBJ databases">
        <title>Sequencing the genomes of 1000 actinobacteria strains.</title>
        <authorList>
            <person name="Klenk H.-P."/>
        </authorList>
    </citation>
    <scope>NUCLEOTIDE SEQUENCE [LARGE SCALE GENOMIC DNA]</scope>
    <source>
        <strain evidence="3 4">DSM 20169</strain>
    </source>
</reference>
<comment type="caution">
    <text evidence="3">The sequence shown here is derived from an EMBL/GenBank/DDBJ whole genome shotgun (WGS) entry which is preliminary data.</text>
</comment>
<proteinExistence type="inferred from homology"/>
<accession>A0A543B9U1</accession>
<sequence>MTHTTRVLASVGVFATAALVITGCSTDAGNGGGDGEKNDTLRYMSYWTEGEPTSDIMKEAFDAFTEETGIKVDVTWQGRDLPNVLTPLLTSSNPTVDMVDFGCAGVGSSLVATKKAADLSSVLGEEVPGEGKTVEETLAADALATGQFDGTTYCLPFEMTSNFDVWYNGAEHPDWADNAPTTWSEFMDLVGETGKGSVALDGTIQPYATAWYINLAVSATGKGGLLEAAQDKTGKAFEAPEFLAAAEAAAELAETGAFADGFAASKFPAIQQKWANNDAALILNGSWLPAEVAPYAAEGFEYSSFPFPALEKGDIQPMQIDTIGFSAIEGAAGVDNAKKFMAFFLQKGYQEKIGQIAVPARTDATVIDSLTSVQAALANPDVVKIAANDGTGAAVPAWNQEVFDPLAQKLVLGELAPKDFISQLVQKQKEWYDLQG</sequence>
<gene>
    <name evidence="3" type="ORF">FB560_3074</name>
</gene>
<evidence type="ECO:0000256" key="1">
    <source>
        <dbReference type="ARBA" id="ARBA00008520"/>
    </source>
</evidence>